<dbReference type="Pfam" id="PF00291">
    <property type="entry name" value="PALP"/>
    <property type="match status" value="1"/>
</dbReference>
<dbReference type="Gene3D" id="3.40.50.1100">
    <property type="match status" value="2"/>
</dbReference>
<proteinExistence type="inferred from homology"/>
<keyword evidence="3" id="KW-0663">Pyridoxal phosphate</keyword>
<accession>A0A176WLY6</accession>
<evidence type="ECO:0000313" key="5">
    <source>
        <dbReference type="EMBL" id="OAE33864.1"/>
    </source>
</evidence>
<dbReference type="InterPro" id="IPR036052">
    <property type="entry name" value="TrpB-like_PALP_sf"/>
</dbReference>
<dbReference type="Proteomes" id="UP000077202">
    <property type="component" value="Unassembled WGS sequence"/>
</dbReference>
<name>A0A176WLY6_MARPO</name>
<sequence length="583" mass="64591">MSSWCSVSAFAPQSPRLLKRNIAASLVRTCAGARTQTSACDVTSCPAEWSGVLDVEKLLSRPWLMPQPGTEITKISIEDISEATVRPRLESSSRGRILHGLREESRYSNAQNARFEHRGDSPEFHIVRDDLLHPLLGGNKLRKMDALIPELQRLGASDVVTCGGSQSAHTAALAFACSERGMSAHLLLRGERPAIPTGYNLLCGMFGHVTYIPRSEYADRAGMLSKYASQIAGSRGSVIWLDEEECDPNSPIAAESKADSRERNVVVVKEGAGDAIALLGLIRLVQFLSNPAAFGRDDPVHLVVDTGTGTTAVGVALAIALLGLPWKVTAVMLADSVENYEKHRLRLVADFCTKFCSSPAEGLVLPLRWEQRINPRKFGKVFPGEIETCRSIARQTGILLDPIYTLAAWQSAVKLSVERRDPKAVIDSYRNPNILSSHMRLRFQPFLHVHCKCLLARVASETKAQKPNRMCFGLNVNPSTECEIRSIEWWNGLLRPNVSQGPPCEFLEALVQAVRNSRAPANAVRMTPIRYQAIPVFRSYRCTELNHFDSKVVELQFVKREGSRSCRAFVETWSQCRSITQEQ</sequence>
<comment type="similarity">
    <text evidence="2">Belongs to the ACC deaminase/D-cysteine desulfhydrase family.</text>
</comment>
<dbReference type="AlphaFoldDB" id="A0A176WLY6"/>
<reference evidence="5" key="1">
    <citation type="submission" date="2016-03" db="EMBL/GenBank/DDBJ databases">
        <title>Mechanisms controlling the formation of the plant cell surface in tip-growing cells are functionally conserved among land plants.</title>
        <authorList>
            <person name="Honkanen S."/>
            <person name="Jones V.A."/>
            <person name="Morieri G."/>
            <person name="Champion C."/>
            <person name="Hetherington A.J."/>
            <person name="Kelly S."/>
            <person name="Saint-Marcoux D."/>
            <person name="Proust H."/>
            <person name="Prescott H."/>
            <person name="Dolan L."/>
        </authorList>
    </citation>
    <scope>NUCLEOTIDE SEQUENCE [LARGE SCALE GENOMIC DNA]</scope>
    <source>
        <tissue evidence="5">Whole gametophyte</tissue>
    </source>
</reference>
<feature type="domain" description="Tryptophan synthase beta chain-like PALP" evidence="4">
    <location>
        <begin position="127"/>
        <end position="415"/>
    </location>
</feature>
<evidence type="ECO:0000313" key="6">
    <source>
        <dbReference type="Proteomes" id="UP000077202"/>
    </source>
</evidence>
<organism evidence="5 6">
    <name type="scientific">Marchantia polymorpha subsp. ruderalis</name>
    <dbReference type="NCBI Taxonomy" id="1480154"/>
    <lineage>
        <taxon>Eukaryota</taxon>
        <taxon>Viridiplantae</taxon>
        <taxon>Streptophyta</taxon>
        <taxon>Embryophyta</taxon>
        <taxon>Marchantiophyta</taxon>
        <taxon>Marchantiopsida</taxon>
        <taxon>Marchantiidae</taxon>
        <taxon>Marchantiales</taxon>
        <taxon>Marchantiaceae</taxon>
        <taxon>Marchantia</taxon>
    </lineage>
</organism>
<comment type="caution">
    <text evidence="5">The sequence shown here is derived from an EMBL/GenBank/DDBJ whole genome shotgun (WGS) entry which is preliminary data.</text>
</comment>
<dbReference type="PANTHER" id="PTHR43780">
    <property type="entry name" value="1-AMINOCYCLOPROPANE-1-CARBOXYLATE DEAMINASE-RELATED"/>
    <property type="match status" value="1"/>
</dbReference>
<dbReference type="InterPro" id="IPR027278">
    <property type="entry name" value="ACCD_DCysDesulf"/>
</dbReference>
<evidence type="ECO:0000256" key="1">
    <source>
        <dbReference type="ARBA" id="ARBA00001933"/>
    </source>
</evidence>
<dbReference type="InterPro" id="IPR001926">
    <property type="entry name" value="TrpB-like_PALP"/>
</dbReference>
<protein>
    <recommendedName>
        <fullName evidence="4">Tryptophan synthase beta chain-like PALP domain-containing protein</fullName>
    </recommendedName>
</protein>
<dbReference type="GO" id="GO:0019148">
    <property type="term" value="F:D-cysteine desulfhydrase activity"/>
    <property type="evidence" value="ECO:0007669"/>
    <property type="project" value="TreeGrafter"/>
</dbReference>
<comment type="cofactor">
    <cofactor evidence="1">
        <name>pyridoxal 5'-phosphate</name>
        <dbReference type="ChEBI" id="CHEBI:597326"/>
    </cofactor>
</comment>
<dbReference type="SUPFAM" id="SSF53686">
    <property type="entry name" value="Tryptophan synthase beta subunit-like PLP-dependent enzymes"/>
    <property type="match status" value="1"/>
</dbReference>
<evidence type="ECO:0000256" key="3">
    <source>
        <dbReference type="ARBA" id="ARBA00022898"/>
    </source>
</evidence>
<dbReference type="EMBL" id="LVLJ01000490">
    <property type="protein sequence ID" value="OAE33864.1"/>
    <property type="molecule type" value="Genomic_DNA"/>
</dbReference>
<dbReference type="PANTHER" id="PTHR43780:SF7">
    <property type="entry name" value="D-CYSTEINE DESULFHYDRASE 2, MITOCHONDRIAL"/>
    <property type="match status" value="1"/>
</dbReference>
<evidence type="ECO:0000259" key="4">
    <source>
        <dbReference type="Pfam" id="PF00291"/>
    </source>
</evidence>
<keyword evidence="6" id="KW-1185">Reference proteome</keyword>
<gene>
    <name evidence="5" type="ORF">AXG93_1921s1110</name>
</gene>
<evidence type="ECO:0000256" key="2">
    <source>
        <dbReference type="ARBA" id="ARBA00008639"/>
    </source>
</evidence>